<evidence type="ECO:0000313" key="7">
    <source>
        <dbReference type="Proteomes" id="UP001139125"/>
    </source>
</evidence>
<feature type="transmembrane region" description="Helical" evidence="5">
    <location>
        <begin position="162"/>
        <end position="181"/>
    </location>
</feature>
<dbReference type="AlphaFoldDB" id="A0A9X2L5J9"/>
<comment type="caution">
    <text evidence="6">The sequence shown here is derived from an EMBL/GenBank/DDBJ whole genome shotgun (WGS) entry which is preliminary data.</text>
</comment>
<dbReference type="GO" id="GO:0016020">
    <property type="term" value="C:membrane"/>
    <property type="evidence" value="ECO:0007669"/>
    <property type="project" value="UniProtKB-SubCell"/>
</dbReference>
<dbReference type="EMBL" id="JANDBC010000002">
    <property type="protein sequence ID" value="MCP9292023.1"/>
    <property type="molecule type" value="Genomic_DNA"/>
</dbReference>
<keyword evidence="2 5" id="KW-0812">Transmembrane</keyword>
<dbReference type="GO" id="GO:0016765">
    <property type="term" value="F:transferase activity, transferring alkyl or aryl (other than methyl) groups"/>
    <property type="evidence" value="ECO:0007669"/>
    <property type="project" value="InterPro"/>
</dbReference>
<name>A0A9X2L5J9_9BACT</name>
<keyword evidence="3 5" id="KW-1133">Transmembrane helix</keyword>
<keyword evidence="7" id="KW-1185">Reference proteome</keyword>
<sequence>MKQLLNFIIHLRLHYQFFILSGGYLMAALFVDAVAWDQFWLQFLNVHVLLFGGATAYNSWWDKDEGPIGGLKSPPKMNVWMWPASLIMQYAGLGWAITVGWNYAIIYAVSMLFFWLYSTPLARWKGKPILSIVAIGVSTGTNSFFLGYLAAGAYPISFSEDIIALGVAAIILSLYPVSQIYQTEEDGGRGDRTFAIRFGLKGVKWFFAILFLLGATLLSVMLYHQNEQLGMIFGGVTFTAYTVLSTFVWKLKGNQDEYDTVMKMKFFASFSFVAFIGGTLLLQILFQN</sequence>
<dbReference type="InterPro" id="IPR000537">
    <property type="entry name" value="UbiA_prenyltransferase"/>
</dbReference>
<evidence type="ECO:0000256" key="4">
    <source>
        <dbReference type="ARBA" id="ARBA00023136"/>
    </source>
</evidence>
<feature type="transmembrane region" description="Helical" evidence="5">
    <location>
        <begin position="229"/>
        <end position="251"/>
    </location>
</feature>
<feature type="transmembrane region" description="Helical" evidence="5">
    <location>
        <begin position="129"/>
        <end position="150"/>
    </location>
</feature>
<proteinExistence type="predicted"/>
<evidence type="ECO:0000256" key="2">
    <source>
        <dbReference type="ARBA" id="ARBA00022692"/>
    </source>
</evidence>
<keyword evidence="4 5" id="KW-0472">Membrane</keyword>
<reference evidence="6" key="1">
    <citation type="submission" date="2022-06" db="EMBL/GenBank/DDBJ databases">
        <title>Gracilimonas sp. CAU 1638 isolated from sea sediment.</title>
        <authorList>
            <person name="Kim W."/>
        </authorList>
    </citation>
    <scope>NUCLEOTIDE SEQUENCE</scope>
    <source>
        <strain evidence="6">CAU 1638</strain>
    </source>
</reference>
<gene>
    <name evidence="6" type="ORF">NM125_10585</name>
</gene>
<feature type="transmembrane region" description="Helical" evidence="5">
    <location>
        <begin position="12"/>
        <end position="33"/>
    </location>
</feature>
<feature type="transmembrane region" description="Helical" evidence="5">
    <location>
        <begin position="202"/>
        <end position="223"/>
    </location>
</feature>
<evidence type="ECO:0000256" key="5">
    <source>
        <dbReference type="SAM" id="Phobius"/>
    </source>
</evidence>
<dbReference type="Proteomes" id="UP001139125">
    <property type="component" value="Unassembled WGS sequence"/>
</dbReference>
<dbReference type="RefSeq" id="WP_255134897.1">
    <property type="nucleotide sequence ID" value="NZ_JANDBC010000002.1"/>
</dbReference>
<evidence type="ECO:0000256" key="1">
    <source>
        <dbReference type="ARBA" id="ARBA00004141"/>
    </source>
</evidence>
<dbReference type="Pfam" id="PF01040">
    <property type="entry name" value="UbiA"/>
    <property type="match status" value="1"/>
</dbReference>
<feature type="transmembrane region" description="Helical" evidence="5">
    <location>
        <begin position="266"/>
        <end position="286"/>
    </location>
</feature>
<comment type="subcellular location">
    <subcellularLocation>
        <location evidence="1">Membrane</location>
        <topology evidence="1">Multi-pass membrane protein</topology>
    </subcellularLocation>
</comment>
<accession>A0A9X2L5J9</accession>
<feature type="transmembrane region" description="Helical" evidence="5">
    <location>
        <begin position="103"/>
        <end position="122"/>
    </location>
</feature>
<evidence type="ECO:0000313" key="6">
    <source>
        <dbReference type="EMBL" id="MCP9292023.1"/>
    </source>
</evidence>
<evidence type="ECO:0000256" key="3">
    <source>
        <dbReference type="ARBA" id="ARBA00022989"/>
    </source>
</evidence>
<protein>
    <submittedName>
        <fullName evidence="6">UbiA family prenyltransferase</fullName>
    </submittedName>
</protein>
<organism evidence="6 7">
    <name type="scientific">Gracilimonas sediminicola</name>
    <dbReference type="NCBI Taxonomy" id="2952158"/>
    <lineage>
        <taxon>Bacteria</taxon>
        <taxon>Pseudomonadati</taxon>
        <taxon>Balneolota</taxon>
        <taxon>Balneolia</taxon>
        <taxon>Balneolales</taxon>
        <taxon>Balneolaceae</taxon>
        <taxon>Gracilimonas</taxon>
    </lineage>
</organism>